<name>A0A5N0V8K0_9PSEU</name>
<dbReference type="EMBL" id="VMNW02000013">
    <property type="protein sequence ID" value="KAA9162365.1"/>
    <property type="molecule type" value="Genomic_DNA"/>
</dbReference>
<proteinExistence type="predicted"/>
<dbReference type="NCBIfam" id="TIGR01509">
    <property type="entry name" value="HAD-SF-IA-v3"/>
    <property type="match status" value="1"/>
</dbReference>
<dbReference type="RefSeq" id="WP_144748935.1">
    <property type="nucleotide sequence ID" value="NZ_VMNW02000013.1"/>
</dbReference>
<accession>A0A5N0V8K0</accession>
<dbReference type="NCBIfam" id="TIGR01549">
    <property type="entry name" value="HAD-SF-IA-v1"/>
    <property type="match status" value="1"/>
</dbReference>
<dbReference type="PANTHER" id="PTHR43611">
    <property type="entry name" value="ALPHA-D-GLUCOSE 1-PHOSPHATE PHOSPHATASE"/>
    <property type="match status" value="1"/>
</dbReference>
<organism evidence="1 2">
    <name type="scientific">Amycolatopsis acidicola</name>
    <dbReference type="NCBI Taxonomy" id="2596893"/>
    <lineage>
        <taxon>Bacteria</taxon>
        <taxon>Bacillati</taxon>
        <taxon>Actinomycetota</taxon>
        <taxon>Actinomycetes</taxon>
        <taxon>Pseudonocardiales</taxon>
        <taxon>Pseudonocardiaceae</taxon>
        <taxon>Amycolatopsis</taxon>
    </lineage>
</organism>
<dbReference type="InterPro" id="IPR023214">
    <property type="entry name" value="HAD_sf"/>
</dbReference>
<reference evidence="1" key="1">
    <citation type="submission" date="2019-09" db="EMBL/GenBank/DDBJ databases">
        <authorList>
            <person name="Teo W.F.A."/>
            <person name="Duangmal K."/>
        </authorList>
    </citation>
    <scope>NUCLEOTIDE SEQUENCE [LARGE SCALE GENOMIC DNA]</scope>
    <source>
        <strain evidence="1">K81G1</strain>
    </source>
</reference>
<sequence length="127" mass="13001">MFRGLIVDYAGVLTDPDAADLYAAVDGLRDRGVRTALLSNAPGGGTAKAKLSAFFDALVFSGEVGFAKPSKEVYLIAAERLGLPADNCVFVDDSRGNVAGAVAAGMTGVHHTSVEATLAELSALFPA</sequence>
<dbReference type="Proteomes" id="UP000319769">
    <property type="component" value="Unassembled WGS sequence"/>
</dbReference>
<dbReference type="AlphaFoldDB" id="A0A5N0V8K0"/>
<dbReference type="Pfam" id="PF00702">
    <property type="entry name" value="Hydrolase"/>
    <property type="match status" value="1"/>
</dbReference>
<comment type="caution">
    <text evidence="1">The sequence shown here is derived from an EMBL/GenBank/DDBJ whole genome shotgun (WGS) entry which is preliminary data.</text>
</comment>
<dbReference type="GO" id="GO:0016787">
    <property type="term" value="F:hydrolase activity"/>
    <property type="evidence" value="ECO:0007669"/>
    <property type="project" value="UniProtKB-KW"/>
</dbReference>
<dbReference type="OrthoDB" id="9795007at2"/>
<keyword evidence="1" id="KW-0378">Hydrolase</keyword>
<evidence type="ECO:0000313" key="1">
    <source>
        <dbReference type="EMBL" id="KAA9162365.1"/>
    </source>
</evidence>
<protein>
    <submittedName>
        <fullName evidence="1">HAD-IA family hydrolase</fullName>
    </submittedName>
</protein>
<keyword evidence="2" id="KW-1185">Reference proteome</keyword>
<evidence type="ECO:0000313" key="2">
    <source>
        <dbReference type="Proteomes" id="UP000319769"/>
    </source>
</evidence>
<dbReference type="SUPFAM" id="SSF56784">
    <property type="entry name" value="HAD-like"/>
    <property type="match status" value="1"/>
</dbReference>
<gene>
    <name evidence="1" type="ORF">FPZ12_012090</name>
</gene>
<dbReference type="PANTHER" id="PTHR43611:SF3">
    <property type="entry name" value="FLAVIN MONONUCLEOTIDE HYDROLASE 1, CHLOROPLATIC"/>
    <property type="match status" value="1"/>
</dbReference>
<dbReference type="Gene3D" id="3.40.50.1000">
    <property type="entry name" value="HAD superfamily/HAD-like"/>
    <property type="match status" value="1"/>
</dbReference>
<dbReference type="InterPro" id="IPR036412">
    <property type="entry name" value="HAD-like_sf"/>
</dbReference>
<dbReference type="InterPro" id="IPR006439">
    <property type="entry name" value="HAD-SF_hydro_IA"/>
</dbReference>